<comment type="cofactor">
    <cofactor evidence="1">
        <name>Cu(2+)</name>
        <dbReference type="ChEBI" id="CHEBI:29036"/>
    </cofactor>
</comment>
<dbReference type="CDD" id="cd21175">
    <property type="entry name" value="LPMO_AA9"/>
    <property type="match status" value="1"/>
</dbReference>
<comment type="domain">
    <text evidence="5">Has a modular structure: an endo-beta-1,4-glucanase catalytic module at the N-terminus, a linker rich in serines and threonines, and a C-terminal carbohydrate-binding module (CBM).</text>
</comment>
<evidence type="ECO:0000313" key="9">
    <source>
        <dbReference type="EMBL" id="QRC94241.1"/>
    </source>
</evidence>
<dbReference type="RefSeq" id="XP_001797837.1">
    <property type="nucleotide sequence ID" value="XM_001797785.1"/>
</dbReference>
<evidence type="ECO:0000256" key="6">
    <source>
        <dbReference type="SAM" id="MobiDB-lite"/>
    </source>
</evidence>
<dbReference type="VEuPathDB" id="FungiDB:JI435_075030"/>
<evidence type="ECO:0000256" key="4">
    <source>
        <dbReference type="ARBA" id="ARBA00023157"/>
    </source>
</evidence>
<evidence type="ECO:0000256" key="7">
    <source>
        <dbReference type="SAM" id="SignalP"/>
    </source>
</evidence>
<sequence length="324" mass="32836">MFSKALLTTALISAVSAHQNFHQIWINDVTAGNQAGIRMPPSNSPVVDVTSNDMACNVPSTNGAAVKTLDASAGDAIKVQWDQSGHPGPITHYLKAVDDAATATGEGDGWFKIDELDYASGKWASEVMGANNMTHEFKLPTGLASGQYLLRSEMLALHSSQTLGGGQFYIGCAQLKVAGTGSGSCGPTISIPGAYKKDDANIYIPNYYNGYDATTYKAPGGPVASCGAGSGGSAPTTPSAPKPSNSTVPAVPSVSASPSAVPSPAASAVAEATPSPVASSSPAPSSGAGNNGALPATFSLDTFIAWLEGKAGSSTKARRHARAF</sequence>
<dbReference type="Pfam" id="PF03443">
    <property type="entry name" value="AA9"/>
    <property type="match status" value="1"/>
</dbReference>
<dbReference type="Proteomes" id="UP000663193">
    <property type="component" value="Chromosome 4"/>
</dbReference>
<keyword evidence="3 5" id="KW-0964">Secreted</keyword>
<dbReference type="OMA" id="DGKWANE"/>
<feature type="chain" id="PRO_5034923670" description="AA9 family lytic polysaccharide monooxygenase" evidence="7">
    <location>
        <begin position="18"/>
        <end position="324"/>
    </location>
</feature>
<comment type="catalytic activity">
    <reaction evidence="5">
        <text>[(1-&gt;4)-beta-D-glucosyl]n+m + reduced acceptor + O2 = 4-dehydro-beta-D-glucosyl-[(1-&gt;4)-beta-D-glucosyl]n-1 + [(1-&gt;4)-beta-D-glucosyl]m + acceptor + H2O.</text>
        <dbReference type="EC" id="1.14.99.56"/>
    </reaction>
</comment>
<evidence type="ECO:0000259" key="8">
    <source>
        <dbReference type="Pfam" id="PF03443"/>
    </source>
</evidence>
<dbReference type="GO" id="GO:0008810">
    <property type="term" value="F:cellulase activity"/>
    <property type="evidence" value="ECO:0007669"/>
    <property type="project" value="UniProtKB-UniRule"/>
</dbReference>
<dbReference type="InterPro" id="IPR005103">
    <property type="entry name" value="AA9_LPMO"/>
</dbReference>
<dbReference type="GO" id="GO:0030245">
    <property type="term" value="P:cellulose catabolic process"/>
    <property type="evidence" value="ECO:0007669"/>
    <property type="project" value="UniProtKB-UniRule"/>
</dbReference>
<comment type="subcellular location">
    <subcellularLocation>
        <location evidence="2 5">Secreted</location>
    </subcellularLocation>
</comment>
<keyword evidence="7" id="KW-0732">Signal</keyword>
<evidence type="ECO:0000313" key="10">
    <source>
        <dbReference type="Proteomes" id="UP000663193"/>
    </source>
</evidence>
<feature type="signal peptide" evidence="7">
    <location>
        <begin position="1"/>
        <end position="17"/>
    </location>
</feature>
<dbReference type="EC" id="1.14.99.56" evidence="5"/>
<dbReference type="Gene3D" id="2.70.50.70">
    <property type="match status" value="1"/>
</dbReference>
<dbReference type="GO" id="GO:0005576">
    <property type="term" value="C:extracellular region"/>
    <property type="evidence" value="ECO:0007669"/>
    <property type="project" value="UniProtKB-SubCell"/>
</dbReference>
<comment type="function">
    <text evidence="5">Lytic polysaccharide monooxygenase (LMPO) that depolymerizes crystalline and amorphous polysaccharides via the oxidation of scissile alpha- or beta-(1-4)-glycosidic bonds, yielding C1 and/or C4 oxidation products. Catalysis by LPMOs requires the reduction of the active-site copper from Cu(II) to Cu(I) by a reducing agent and H(2)O(2) or O(2) as a cosubstrate.</text>
</comment>
<dbReference type="PANTHER" id="PTHR33353">
    <property type="entry name" value="PUTATIVE (AFU_ORTHOLOGUE AFUA_1G12560)-RELATED"/>
    <property type="match status" value="1"/>
</dbReference>
<dbReference type="InterPro" id="IPR049892">
    <property type="entry name" value="AA9"/>
</dbReference>
<dbReference type="EMBL" id="CP069026">
    <property type="protein sequence ID" value="QRC94241.1"/>
    <property type="molecule type" value="Genomic_DNA"/>
</dbReference>
<evidence type="ECO:0000256" key="3">
    <source>
        <dbReference type="ARBA" id="ARBA00022525"/>
    </source>
</evidence>
<keyword evidence="4 5" id="KW-1015">Disulfide bond</keyword>
<feature type="domain" description="Auxiliary Activity family 9 catalytic" evidence="8">
    <location>
        <begin position="18"/>
        <end position="216"/>
    </location>
</feature>
<keyword evidence="5" id="KW-0119">Carbohydrate metabolism</keyword>
<dbReference type="PANTHER" id="PTHR33353:SF1">
    <property type="entry name" value="ENDO-BETA-1,4-GLUCANASE D"/>
    <property type="match status" value="1"/>
</dbReference>
<keyword evidence="5" id="KW-0624">Polysaccharide degradation</keyword>
<keyword evidence="5" id="KW-0136">Cellulose degradation</keyword>
<feature type="region of interest" description="Disordered" evidence="6">
    <location>
        <begin position="226"/>
        <end position="262"/>
    </location>
</feature>
<feature type="compositionally biased region" description="Low complexity" evidence="6">
    <location>
        <begin position="273"/>
        <end position="286"/>
    </location>
</feature>
<organism evidence="9 10">
    <name type="scientific">Phaeosphaeria nodorum (strain SN15 / ATCC MYA-4574 / FGSC 10173)</name>
    <name type="common">Glume blotch fungus</name>
    <name type="synonym">Parastagonospora nodorum</name>
    <dbReference type="NCBI Taxonomy" id="321614"/>
    <lineage>
        <taxon>Eukaryota</taxon>
        <taxon>Fungi</taxon>
        <taxon>Dikarya</taxon>
        <taxon>Ascomycota</taxon>
        <taxon>Pezizomycotina</taxon>
        <taxon>Dothideomycetes</taxon>
        <taxon>Pleosporomycetidae</taxon>
        <taxon>Pleosporales</taxon>
        <taxon>Pleosporineae</taxon>
        <taxon>Phaeosphaeriaceae</taxon>
        <taxon>Parastagonospora</taxon>
    </lineage>
</organism>
<accession>A0A7U2EW72</accession>
<protein>
    <recommendedName>
        <fullName evidence="5">AA9 family lytic polysaccharide monooxygenase</fullName>
        <ecNumber evidence="5">1.14.99.56</ecNumber>
    </recommendedName>
    <alternativeName>
        <fullName evidence="5">Endo-beta-1,4-glucanase</fullName>
    </alternativeName>
    <alternativeName>
        <fullName evidence="5">Glycosyl hydrolase 61 family protein</fullName>
    </alternativeName>
</protein>
<dbReference type="AlphaFoldDB" id="A0A7U2EW72"/>
<dbReference type="KEGG" id="pno:SNOG_07503"/>
<gene>
    <name evidence="9" type="ORF">JI435_075030</name>
</gene>
<reference evidence="10" key="1">
    <citation type="journal article" date="2021" name="BMC Genomics">
        <title>Chromosome-level genome assembly and manually-curated proteome of model necrotroph Parastagonospora nodorum Sn15 reveals a genome-wide trove of candidate effector homologs, and redundancy of virulence-related functions within an accessory chromosome.</title>
        <authorList>
            <person name="Bertazzoni S."/>
            <person name="Jones D.A.B."/>
            <person name="Phan H.T."/>
            <person name="Tan K.-C."/>
            <person name="Hane J.K."/>
        </authorList>
    </citation>
    <scope>NUCLEOTIDE SEQUENCE [LARGE SCALE GENOMIC DNA]</scope>
    <source>
        <strain evidence="10">SN15 / ATCC MYA-4574 / FGSC 10173)</strain>
    </source>
</reference>
<evidence type="ECO:0000256" key="5">
    <source>
        <dbReference type="RuleBase" id="RU368122"/>
    </source>
</evidence>
<evidence type="ECO:0000256" key="1">
    <source>
        <dbReference type="ARBA" id="ARBA00001973"/>
    </source>
</evidence>
<dbReference type="GO" id="GO:0030248">
    <property type="term" value="F:cellulose binding"/>
    <property type="evidence" value="ECO:0007669"/>
    <property type="project" value="UniProtKB-UniRule"/>
</dbReference>
<evidence type="ECO:0000256" key="2">
    <source>
        <dbReference type="ARBA" id="ARBA00004613"/>
    </source>
</evidence>
<feature type="region of interest" description="Disordered" evidence="6">
    <location>
        <begin position="273"/>
        <end position="292"/>
    </location>
</feature>
<keyword evidence="10" id="KW-1185">Reference proteome</keyword>
<name>A0A7U2EW72_PHANO</name>
<proteinExistence type="predicted"/>
<dbReference type="OrthoDB" id="4849160at2759"/>